<keyword evidence="2" id="KW-0813">Transport</keyword>
<evidence type="ECO:0000256" key="2">
    <source>
        <dbReference type="ARBA" id="ARBA00022448"/>
    </source>
</evidence>
<feature type="domain" description="Major facilitator superfamily (MFS) profile" evidence="7">
    <location>
        <begin position="52"/>
        <end position="472"/>
    </location>
</feature>
<dbReference type="EMBL" id="RSDZ01000096">
    <property type="protein sequence ID" value="RXG44103.1"/>
    <property type="molecule type" value="Genomic_DNA"/>
</dbReference>
<accession>A0A444RS93</accession>
<feature type="transmembrane region" description="Helical" evidence="6">
    <location>
        <begin position="285"/>
        <end position="310"/>
    </location>
</feature>
<dbReference type="PROSITE" id="PS50850">
    <property type="entry name" value="MFS"/>
    <property type="match status" value="1"/>
</dbReference>
<feature type="transmembrane region" description="Helical" evidence="6">
    <location>
        <begin position="350"/>
        <end position="369"/>
    </location>
</feature>
<feature type="transmembrane region" description="Helical" evidence="6">
    <location>
        <begin position="375"/>
        <end position="397"/>
    </location>
</feature>
<feature type="transmembrane region" description="Helical" evidence="6">
    <location>
        <begin position="52"/>
        <end position="77"/>
    </location>
</feature>
<keyword evidence="5 6" id="KW-0472">Membrane</keyword>
<sequence length="472" mass="51591">MSTLNEAARRKTTHQTIGVLQVPGDSNELAQNGDALSAAEQKRALKKMDLRLVVLVGIMYCFSVVGRSALASASVAGMAEDLQLVGNRFSVTIVVFFATYILFQPVSTIMARTFGPRLYFSAITLSSGLVVVGMGHAKSWIDMVIMRLLLGALDSGFFPSCHYLLSTWYTRSEVGSRFSWFYILVSISYAFGGLLASGLTRMDGLGNLRGWSWIFMIDGITTCLLGLAGLFLLVEFPDTTKPSRYFLSSRELAWVKSRVDADRGDVAISKLTLTKLMRGGLDPKVWAFALIFFNNAVVNFALANFLPIILRKNMGFSVAKSQALVAPPYVFAAIVMHTVGWLGDRYRVRGPFLVAMMLLSITGTSLMGFHQRTGFRYAGVFLTAAGTTSAVPVTMAYQANNIRGQWKRAFSSALVVGVSGFGGIFGTLVFRSQDAPAYLLGLTTCLHVRADRGGVELEISEEVRTQGFRHTL</sequence>
<dbReference type="SUPFAM" id="SSF103473">
    <property type="entry name" value="MFS general substrate transporter"/>
    <property type="match status" value="1"/>
</dbReference>
<comment type="subcellular location">
    <subcellularLocation>
        <location evidence="1">Membrane</location>
        <topology evidence="1">Multi-pass membrane protein</topology>
    </subcellularLocation>
</comment>
<dbReference type="Pfam" id="PF07690">
    <property type="entry name" value="MFS_1"/>
    <property type="match status" value="1"/>
</dbReference>
<feature type="transmembrane region" description="Helical" evidence="6">
    <location>
        <begin position="409"/>
        <end position="430"/>
    </location>
</feature>
<proteinExistence type="predicted"/>
<feature type="transmembrane region" description="Helical" evidence="6">
    <location>
        <begin position="322"/>
        <end position="343"/>
    </location>
</feature>
<keyword evidence="4 6" id="KW-1133">Transmembrane helix</keyword>
<dbReference type="GO" id="GO:0022857">
    <property type="term" value="F:transmembrane transporter activity"/>
    <property type="evidence" value="ECO:0007669"/>
    <property type="project" value="InterPro"/>
</dbReference>
<feature type="transmembrane region" description="Helical" evidence="6">
    <location>
        <begin position="118"/>
        <end position="137"/>
    </location>
</feature>
<dbReference type="PANTHER" id="PTHR43791">
    <property type="entry name" value="PERMEASE-RELATED"/>
    <property type="match status" value="1"/>
</dbReference>
<feature type="transmembrane region" description="Helical" evidence="6">
    <location>
        <begin position="211"/>
        <end position="234"/>
    </location>
</feature>
<evidence type="ECO:0000256" key="3">
    <source>
        <dbReference type="ARBA" id="ARBA00022692"/>
    </source>
</evidence>
<reference evidence="8 9" key="1">
    <citation type="submission" date="2018-12" db="EMBL/GenBank/DDBJ databases">
        <title>Genome of Verticillium dahliae isolate Getta Getta.</title>
        <authorList>
            <person name="Gardiner D.M."/>
        </authorList>
    </citation>
    <scope>NUCLEOTIDE SEQUENCE [LARGE SCALE GENOMIC DNA]</scope>
    <source>
        <strain evidence="8 9">Getta Getta</strain>
    </source>
</reference>
<name>A0A444RS93_VERDA</name>
<dbReference type="InterPro" id="IPR011701">
    <property type="entry name" value="MFS"/>
</dbReference>
<dbReference type="FunFam" id="1.20.1250.20:FF:000013">
    <property type="entry name" value="MFS general substrate transporter"/>
    <property type="match status" value="1"/>
</dbReference>
<dbReference type="GO" id="GO:0016020">
    <property type="term" value="C:membrane"/>
    <property type="evidence" value="ECO:0007669"/>
    <property type="project" value="UniProtKB-SubCell"/>
</dbReference>
<feature type="transmembrane region" description="Helical" evidence="6">
    <location>
        <begin position="143"/>
        <end position="166"/>
    </location>
</feature>
<dbReference type="InterPro" id="IPR020846">
    <property type="entry name" value="MFS_dom"/>
</dbReference>
<comment type="caution">
    <text evidence="8">The sequence shown here is derived from an EMBL/GenBank/DDBJ whole genome shotgun (WGS) entry which is preliminary data.</text>
</comment>
<dbReference type="Gene3D" id="1.20.1250.20">
    <property type="entry name" value="MFS general substrate transporter like domains"/>
    <property type="match status" value="2"/>
</dbReference>
<dbReference type="AlphaFoldDB" id="A0A444RS93"/>
<dbReference type="InterPro" id="IPR036259">
    <property type="entry name" value="MFS_trans_sf"/>
</dbReference>
<protein>
    <recommendedName>
        <fullName evidence="7">Major facilitator superfamily (MFS) profile domain-containing protein</fullName>
    </recommendedName>
</protein>
<evidence type="ECO:0000256" key="6">
    <source>
        <dbReference type="SAM" id="Phobius"/>
    </source>
</evidence>
<feature type="transmembrane region" description="Helical" evidence="6">
    <location>
        <begin position="178"/>
        <end position="199"/>
    </location>
</feature>
<organism evidence="8 9">
    <name type="scientific">Verticillium dahliae</name>
    <name type="common">Verticillium wilt</name>
    <dbReference type="NCBI Taxonomy" id="27337"/>
    <lineage>
        <taxon>Eukaryota</taxon>
        <taxon>Fungi</taxon>
        <taxon>Dikarya</taxon>
        <taxon>Ascomycota</taxon>
        <taxon>Pezizomycotina</taxon>
        <taxon>Sordariomycetes</taxon>
        <taxon>Hypocreomycetidae</taxon>
        <taxon>Glomerellales</taxon>
        <taxon>Plectosphaerellaceae</taxon>
        <taxon>Verticillium</taxon>
    </lineage>
</organism>
<evidence type="ECO:0000313" key="9">
    <source>
        <dbReference type="Proteomes" id="UP000288725"/>
    </source>
</evidence>
<dbReference type="PANTHER" id="PTHR43791:SF47">
    <property type="entry name" value="MAJOR FACILITATOR SUPERFAMILY (MFS) PROFILE DOMAIN-CONTAINING PROTEIN-RELATED"/>
    <property type="match status" value="1"/>
</dbReference>
<evidence type="ECO:0000259" key="7">
    <source>
        <dbReference type="PROSITE" id="PS50850"/>
    </source>
</evidence>
<dbReference type="Proteomes" id="UP000288725">
    <property type="component" value="Chromosome 5"/>
</dbReference>
<evidence type="ECO:0000256" key="4">
    <source>
        <dbReference type="ARBA" id="ARBA00022989"/>
    </source>
</evidence>
<evidence type="ECO:0000313" key="8">
    <source>
        <dbReference type="EMBL" id="RXG44103.1"/>
    </source>
</evidence>
<keyword evidence="3 6" id="KW-0812">Transmembrane</keyword>
<gene>
    <name evidence="8" type="ORF">VDGE_07345</name>
</gene>
<evidence type="ECO:0000256" key="1">
    <source>
        <dbReference type="ARBA" id="ARBA00004141"/>
    </source>
</evidence>
<feature type="transmembrane region" description="Helical" evidence="6">
    <location>
        <begin position="89"/>
        <end position="106"/>
    </location>
</feature>
<evidence type="ECO:0000256" key="5">
    <source>
        <dbReference type="ARBA" id="ARBA00023136"/>
    </source>
</evidence>